<protein>
    <recommendedName>
        <fullName evidence="3">CCHC-type domain-containing protein</fullName>
    </recommendedName>
</protein>
<keyword evidence="1" id="KW-0479">Metal-binding</keyword>
<reference evidence="4 5" key="1">
    <citation type="submission" date="2024-02" db="EMBL/GenBank/DDBJ databases">
        <title>High-quality chromosome-scale genome assembly of Pensacola bahiagrass (Paspalum notatum Flugge var. saurae).</title>
        <authorList>
            <person name="Vega J.M."/>
            <person name="Podio M."/>
            <person name="Orjuela J."/>
            <person name="Siena L.A."/>
            <person name="Pessino S.C."/>
            <person name="Combes M.C."/>
            <person name="Mariac C."/>
            <person name="Albertini E."/>
            <person name="Pupilli F."/>
            <person name="Ortiz J.P.A."/>
            <person name="Leblanc O."/>
        </authorList>
    </citation>
    <scope>NUCLEOTIDE SEQUENCE [LARGE SCALE GENOMIC DNA]</scope>
    <source>
        <strain evidence="4">R1</strain>
        <tissue evidence="4">Leaf</tissue>
    </source>
</reference>
<feature type="region of interest" description="Disordered" evidence="2">
    <location>
        <begin position="23"/>
        <end position="43"/>
    </location>
</feature>
<evidence type="ECO:0000256" key="2">
    <source>
        <dbReference type="SAM" id="MobiDB-lite"/>
    </source>
</evidence>
<accession>A0AAQ3SYI6</accession>
<dbReference type="InterPro" id="IPR036875">
    <property type="entry name" value="Znf_CCHC_sf"/>
</dbReference>
<dbReference type="Pfam" id="PF00098">
    <property type="entry name" value="zf-CCHC"/>
    <property type="match status" value="1"/>
</dbReference>
<proteinExistence type="predicted"/>
<dbReference type="PROSITE" id="PS50158">
    <property type="entry name" value="ZF_CCHC"/>
    <property type="match status" value="1"/>
</dbReference>
<dbReference type="GO" id="GO:0003676">
    <property type="term" value="F:nucleic acid binding"/>
    <property type="evidence" value="ECO:0007669"/>
    <property type="project" value="InterPro"/>
</dbReference>
<organism evidence="4 5">
    <name type="scientific">Paspalum notatum var. saurae</name>
    <dbReference type="NCBI Taxonomy" id="547442"/>
    <lineage>
        <taxon>Eukaryota</taxon>
        <taxon>Viridiplantae</taxon>
        <taxon>Streptophyta</taxon>
        <taxon>Embryophyta</taxon>
        <taxon>Tracheophyta</taxon>
        <taxon>Spermatophyta</taxon>
        <taxon>Magnoliopsida</taxon>
        <taxon>Liliopsida</taxon>
        <taxon>Poales</taxon>
        <taxon>Poaceae</taxon>
        <taxon>PACMAD clade</taxon>
        <taxon>Panicoideae</taxon>
        <taxon>Andropogonodae</taxon>
        <taxon>Paspaleae</taxon>
        <taxon>Paspalinae</taxon>
        <taxon>Paspalum</taxon>
    </lineage>
</organism>
<evidence type="ECO:0000259" key="3">
    <source>
        <dbReference type="PROSITE" id="PS50158"/>
    </source>
</evidence>
<evidence type="ECO:0000256" key="1">
    <source>
        <dbReference type="PROSITE-ProRule" id="PRU00047"/>
    </source>
</evidence>
<feature type="compositionally biased region" description="Basic residues" evidence="2">
    <location>
        <begin position="29"/>
        <end position="43"/>
    </location>
</feature>
<evidence type="ECO:0000313" key="5">
    <source>
        <dbReference type="Proteomes" id="UP001341281"/>
    </source>
</evidence>
<dbReference type="SMART" id="SM00343">
    <property type="entry name" value="ZnF_C2HC"/>
    <property type="match status" value="1"/>
</dbReference>
<feature type="domain" description="CCHC-type" evidence="3">
    <location>
        <begin position="54"/>
        <end position="69"/>
    </location>
</feature>
<dbReference type="InterPro" id="IPR001878">
    <property type="entry name" value="Znf_CCHC"/>
</dbReference>
<dbReference type="EMBL" id="CP144747">
    <property type="protein sequence ID" value="WVZ63005.1"/>
    <property type="molecule type" value="Genomic_DNA"/>
</dbReference>
<dbReference type="SUPFAM" id="SSF57756">
    <property type="entry name" value="Retrovirus zinc finger-like domains"/>
    <property type="match status" value="1"/>
</dbReference>
<dbReference type="Proteomes" id="UP001341281">
    <property type="component" value="Chromosome 03"/>
</dbReference>
<name>A0AAQ3SYI6_PASNO</name>
<dbReference type="GO" id="GO:0008270">
    <property type="term" value="F:zinc ion binding"/>
    <property type="evidence" value="ECO:0007669"/>
    <property type="project" value="UniProtKB-KW"/>
</dbReference>
<gene>
    <name evidence="4" type="ORF">U9M48_012685</name>
</gene>
<feature type="region of interest" description="Disordered" evidence="2">
    <location>
        <begin position="64"/>
        <end position="88"/>
    </location>
</feature>
<keyword evidence="1" id="KW-0862">Zinc</keyword>
<dbReference type="Gene3D" id="4.10.60.10">
    <property type="entry name" value="Zinc finger, CCHC-type"/>
    <property type="match status" value="1"/>
</dbReference>
<evidence type="ECO:0000313" key="4">
    <source>
        <dbReference type="EMBL" id="WVZ63005.1"/>
    </source>
</evidence>
<keyword evidence="5" id="KW-1185">Reference proteome</keyword>
<keyword evidence="1" id="KW-0863">Zinc-finger</keyword>
<dbReference type="AlphaFoldDB" id="A0AAQ3SYI6"/>
<sequence>MWKRRLGLRTLKEVRATRVANTVESRNQGKGKGKFKPNKTTNFKKKKNKAELPCFTCGELGHFSKDCPERADRRGKRGGNGQSSKTVNTVTRDCSVLMGNGSVASFLAPVRWIRSLLRERSCD</sequence>